<dbReference type="Pfam" id="PF13671">
    <property type="entry name" value="AAA_33"/>
    <property type="match status" value="1"/>
</dbReference>
<sequence length="231" mass="26330">MPAERQGKKTAKNATMVQFLMNSPLRHAGLDLARHHDEPLQQSVPAIFITGSSHVGKTTLAARLADRLSWNLISTDKLARHPGRPWPDIPPAVAEYYASLSPETIYWFLRVHHENMWPLIRQKIEAKTRARRPFIMEGSALRPEYIAALGGIAVCLWADEDFLRERIRREARYVEANAYQRVLIDKFTERSVRDNSEMRASAEKHSMTIVDTADAGAVERLFDMLVERANA</sequence>
<dbReference type="AlphaFoldDB" id="A0A916SDK5"/>
<organism evidence="1 2">
    <name type="scientific">Brucella endophytica</name>
    <dbReference type="NCBI Taxonomy" id="1963359"/>
    <lineage>
        <taxon>Bacteria</taxon>
        <taxon>Pseudomonadati</taxon>
        <taxon>Pseudomonadota</taxon>
        <taxon>Alphaproteobacteria</taxon>
        <taxon>Hyphomicrobiales</taxon>
        <taxon>Brucellaceae</taxon>
        <taxon>Brucella/Ochrobactrum group</taxon>
        <taxon>Brucella</taxon>
    </lineage>
</organism>
<comment type="caution">
    <text evidence="1">The sequence shown here is derived from an EMBL/GenBank/DDBJ whole genome shotgun (WGS) entry which is preliminary data.</text>
</comment>
<dbReference type="Gene3D" id="3.40.50.300">
    <property type="entry name" value="P-loop containing nucleotide triphosphate hydrolases"/>
    <property type="match status" value="1"/>
</dbReference>
<evidence type="ECO:0000313" key="1">
    <source>
        <dbReference type="EMBL" id="GGA95864.1"/>
    </source>
</evidence>
<proteinExistence type="predicted"/>
<dbReference type="Proteomes" id="UP000646478">
    <property type="component" value="Unassembled WGS sequence"/>
</dbReference>
<gene>
    <name evidence="1" type="ORF">GCM10011491_25240</name>
</gene>
<reference evidence="1" key="2">
    <citation type="submission" date="2020-09" db="EMBL/GenBank/DDBJ databases">
        <authorList>
            <person name="Sun Q."/>
            <person name="Zhou Y."/>
        </authorList>
    </citation>
    <scope>NUCLEOTIDE SEQUENCE</scope>
    <source>
        <strain evidence="1">CGMCC 1.15082</strain>
    </source>
</reference>
<accession>A0A916SDK5</accession>
<dbReference type="SUPFAM" id="SSF52540">
    <property type="entry name" value="P-loop containing nucleoside triphosphate hydrolases"/>
    <property type="match status" value="1"/>
</dbReference>
<keyword evidence="2" id="KW-1185">Reference proteome</keyword>
<evidence type="ECO:0000313" key="2">
    <source>
        <dbReference type="Proteomes" id="UP000646478"/>
    </source>
</evidence>
<name>A0A916SDK5_9HYPH</name>
<protein>
    <submittedName>
        <fullName evidence="1">Uncharacterized protein</fullName>
    </submittedName>
</protein>
<dbReference type="InterPro" id="IPR027417">
    <property type="entry name" value="P-loop_NTPase"/>
</dbReference>
<reference evidence="1" key="1">
    <citation type="journal article" date="2014" name="Int. J. Syst. Evol. Microbiol.">
        <title>Complete genome sequence of Corynebacterium casei LMG S-19264T (=DSM 44701T), isolated from a smear-ripened cheese.</title>
        <authorList>
            <consortium name="US DOE Joint Genome Institute (JGI-PGF)"/>
            <person name="Walter F."/>
            <person name="Albersmeier A."/>
            <person name="Kalinowski J."/>
            <person name="Ruckert C."/>
        </authorList>
    </citation>
    <scope>NUCLEOTIDE SEQUENCE</scope>
    <source>
        <strain evidence="1">CGMCC 1.15082</strain>
    </source>
</reference>
<dbReference type="EMBL" id="BMHH01000009">
    <property type="protein sequence ID" value="GGA95864.1"/>
    <property type="molecule type" value="Genomic_DNA"/>
</dbReference>